<name>A0A6H5I590_9HYME</name>
<gene>
    <name evidence="16" type="ORF">TBRA_LOCUS2018</name>
</gene>
<evidence type="ECO:0000313" key="17">
    <source>
        <dbReference type="Proteomes" id="UP000479190"/>
    </source>
</evidence>
<evidence type="ECO:0000256" key="15">
    <source>
        <dbReference type="SAM" id="MobiDB-lite"/>
    </source>
</evidence>
<keyword evidence="7" id="KW-0540">Nuclease</keyword>
<dbReference type="GO" id="GO:0003723">
    <property type="term" value="F:RNA binding"/>
    <property type="evidence" value="ECO:0007669"/>
    <property type="project" value="UniProtKB-KW"/>
</dbReference>
<keyword evidence="6" id="KW-0963">Cytoplasm</keyword>
<evidence type="ECO:0000256" key="13">
    <source>
        <dbReference type="ARBA" id="ARBA00023163"/>
    </source>
</evidence>
<dbReference type="Proteomes" id="UP000479190">
    <property type="component" value="Unassembled WGS sequence"/>
</dbReference>
<dbReference type="EMBL" id="CADCXV010000400">
    <property type="protein sequence ID" value="CAB0030002.1"/>
    <property type="molecule type" value="Genomic_DNA"/>
</dbReference>
<keyword evidence="14" id="KW-0539">Nucleus</keyword>
<keyword evidence="12" id="KW-0805">Transcription regulation</keyword>
<evidence type="ECO:0000256" key="10">
    <source>
        <dbReference type="ARBA" id="ARBA00022839"/>
    </source>
</evidence>
<comment type="similarity">
    <text evidence="4">Belongs to the CAF1 family.</text>
</comment>
<dbReference type="GO" id="GO:0030014">
    <property type="term" value="C:CCR4-NOT complex"/>
    <property type="evidence" value="ECO:0007669"/>
    <property type="project" value="InterPro"/>
</dbReference>
<dbReference type="InterPro" id="IPR039637">
    <property type="entry name" value="CNOT7/CNOT8/Pop2"/>
</dbReference>
<keyword evidence="13" id="KW-0804">Transcription</keyword>
<keyword evidence="17" id="KW-1185">Reference proteome</keyword>
<evidence type="ECO:0000256" key="5">
    <source>
        <dbReference type="ARBA" id="ARBA00012161"/>
    </source>
</evidence>
<dbReference type="GO" id="GO:0005737">
    <property type="term" value="C:cytoplasm"/>
    <property type="evidence" value="ECO:0007669"/>
    <property type="project" value="UniProtKB-SubCell"/>
</dbReference>
<evidence type="ECO:0000256" key="1">
    <source>
        <dbReference type="ARBA" id="ARBA00001663"/>
    </source>
</evidence>
<evidence type="ECO:0000256" key="6">
    <source>
        <dbReference type="ARBA" id="ARBA00022490"/>
    </source>
</evidence>
<evidence type="ECO:0000256" key="3">
    <source>
        <dbReference type="ARBA" id="ARBA00004496"/>
    </source>
</evidence>
<evidence type="ECO:0000256" key="14">
    <source>
        <dbReference type="ARBA" id="ARBA00023242"/>
    </source>
</evidence>
<organism evidence="16 17">
    <name type="scientific">Trichogramma brassicae</name>
    <dbReference type="NCBI Taxonomy" id="86971"/>
    <lineage>
        <taxon>Eukaryota</taxon>
        <taxon>Metazoa</taxon>
        <taxon>Ecdysozoa</taxon>
        <taxon>Arthropoda</taxon>
        <taxon>Hexapoda</taxon>
        <taxon>Insecta</taxon>
        <taxon>Pterygota</taxon>
        <taxon>Neoptera</taxon>
        <taxon>Endopterygota</taxon>
        <taxon>Hymenoptera</taxon>
        <taxon>Apocrita</taxon>
        <taxon>Proctotrupomorpha</taxon>
        <taxon>Chalcidoidea</taxon>
        <taxon>Trichogrammatidae</taxon>
        <taxon>Trichogramma</taxon>
    </lineage>
</organism>
<evidence type="ECO:0000256" key="12">
    <source>
        <dbReference type="ARBA" id="ARBA00023015"/>
    </source>
</evidence>
<dbReference type="InterPro" id="IPR006941">
    <property type="entry name" value="RNase_CAF1"/>
</dbReference>
<accession>A0A6H5I590</accession>
<comment type="subcellular location">
    <subcellularLocation>
        <location evidence="3">Cytoplasm</location>
    </subcellularLocation>
    <subcellularLocation>
        <location evidence="2">Nucleus</location>
    </subcellularLocation>
</comment>
<protein>
    <recommendedName>
        <fullName evidence="5">poly(A)-specific ribonuclease</fullName>
        <ecNumber evidence="5">3.1.13.4</ecNumber>
    </recommendedName>
</protein>
<dbReference type="SUPFAM" id="SSF53098">
    <property type="entry name" value="Ribonuclease H-like"/>
    <property type="match status" value="1"/>
</dbReference>
<evidence type="ECO:0000256" key="9">
    <source>
        <dbReference type="ARBA" id="ARBA00022801"/>
    </source>
</evidence>
<dbReference type="GO" id="GO:0005634">
    <property type="term" value="C:nucleus"/>
    <property type="evidence" value="ECO:0007669"/>
    <property type="project" value="UniProtKB-SubCell"/>
</dbReference>
<dbReference type="GO" id="GO:0004535">
    <property type="term" value="F:poly(A)-specific ribonuclease activity"/>
    <property type="evidence" value="ECO:0007669"/>
    <property type="project" value="UniProtKB-EC"/>
</dbReference>
<evidence type="ECO:0000256" key="11">
    <source>
        <dbReference type="ARBA" id="ARBA00022884"/>
    </source>
</evidence>
<dbReference type="Gene3D" id="3.30.420.10">
    <property type="entry name" value="Ribonuclease H-like superfamily/Ribonuclease H"/>
    <property type="match status" value="1"/>
</dbReference>
<dbReference type="PANTHER" id="PTHR10797">
    <property type="entry name" value="CCR4-NOT TRANSCRIPTION COMPLEX SUBUNIT"/>
    <property type="match status" value="1"/>
</dbReference>
<sequence length="350" mass="40317">MQMILRAPPAASGRPGGNTSPIKRKAHKEITQEGHQELKKDREQRKIILKQSEYIQRILERFDMAESKPQDSPMVTRQYRVYVWMIHVISHICQCSVSTSIRVCHCTGSTQVTAYKPHNCLAFAQVKGPEGQGKTLYQCTVYQWIRTGGTPVAKNPPETAEPVFGGKSTYRLRCLGRVFRYSKQNITEVWSSNLIQAFKDIKDQIKNTSYVAFDSEYPGHILPRTRVNDEWTYIDGTVRRTNPIQFGLAFYGEFGNKIIPINTWQINFKFDEDADEKNPDGIKFLKEHGFDFDRHKNEGVSHEEFRKLLVDTGIFGSNKITWVTFYGNFDIAYLLKSCVRIDGLIMPRVF</sequence>
<evidence type="ECO:0000256" key="8">
    <source>
        <dbReference type="ARBA" id="ARBA00022723"/>
    </source>
</evidence>
<dbReference type="InterPro" id="IPR012337">
    <property type="entry name" value="RNaseH-like_sf"/>
</dbReference>
<keyword evidence="8" id="KW-0479">Metal-binding</keyword>
<keyword evidence="10" id="KW-0269">Exonuclease</keyword>
<keyword evidence="9" id="KW-0378">Hydrolase</keyword>
<dbReference type="InterPro" id="IPR036397">
    <property type="entry name" value="RNaseH_sf"/>
</dbReference>
<evidence type="ECO:0000256" key="2">
    <source>
        <dbReference type="ARBA" id="ARBA00004123"/>
    </source>
</evidence>
<evidence type="ECO:0000313" key="16">
    <source>
        <dbReference type="EMBL" id="CAB0030002.1"/>
    </source>
</evidence>
<dbReference type="GO" id="GO:0046872">
    <property type="term" value="F:metal ion binding"/>
    <property type="evidence" value="ECO:0007669"/>
    <property type="project" value="UniProtKB-KW"/>
</dbReference>
<dbReference type="EC" id="3.1.13.4" evidence="5"/>
<feature type="compositionally biased region" description="Basic and acidic residues" evidence="15">
    <location>
        <begin position="28"/>
        <end position="41"/>
    </location>
</feature>
<feature type="region of interest" description="Disordered" evidence="15">
    <location>
        <begin position="1"/>
        <end position="41"/>
    </location>
</feature>
<keyword evidence="11" id="KW-0694">RNA-binding</keyword>
<dbReference type="OrthoDB" id="414075at2759"/>
<dbReference type="AlphaFoldDB" id="A0A6H5I590"/>
<proteinExistence type="inferred from homology"/>
<reference evidence="16 17" key="1">
    <citation type="submission" date="2020-02" db="EMBL/GenBank/DDBJ databases">
        <authorList>
            <person name="Ferguson B K."/>
        </authorList>
    </citation>
    <scope>NUCLEOTIDE SEQUENCE [LARGE SCALE GENOMIC DNA]</scope>
</reference>
<dbReference type="Pfam" id="PF04857">
    <property type="entry name" value="CAF1"/>
    <property type="match status" value="1"/>
</dbReference>
<comment type="catalytic activity">
    <reaction evidence="1">
        <text>Exonucleolytic cleavage of poly(A) to 5'-AMP.</text>
        <dbReference type="EC" id="3.1.13.4"/>
    </reaction>
</comment>
<evidence type="ECO:0000256" key="7">
    <source>
        <dbReference type="ARBA" id="ARBA00022722"/>
    </source>
</evidence>
<evidence type="ECO:0000256" key="4">
    <source>
        <dbReference type="ARBA" id="ARBA00008372"/>
    </source>
</evidence>